<proteinExistence type="predicted"/>
<dbReference type="InterPro" id="IPR011047">
    <property type="entry name" value="Quinoprotein_ADH-like_sf"/>
</dbReference>
<gene>
    <name evidence="2" type="ORF">GCM10011354_21230</name>
</gene>
<evidence type="ECO:0008006" key="4">
    <source>
        <dbReference type="Google" id="ProtNLM"/>
    </source>
</evidence>
<organism evidence="2 3">
    <name type="scientific">Egicoccus halophilus</name>
    <dbReference type="NCBI Taxonomy" id="1670830"/>
    <lineage>
        <taxon>Bacteria</taxon>
        <taxon>Bacillati</taxon>
        <taxon>Actinomycetota</taxon>
        <taxon>Nitriliruptoria</taxon>
        <taxon>Egicoccales</taxon>
        <taxon>Egicoccaceae</taxon>
        <taxon>Egicoccus</taxon>
    </lineage>
</organism>
<sequence>MSDPTVPEDLDPVRGTSDDPLSADRRVLAIGALAMVLLIVVGVVAASVFTRSACADIAVDTVPAGTAGDLETVLTDGLGDLFDDERQVLLDFLTGILPDRLGPVTGAVDVLGAEGLTPVGTAGERLVAATGTTTTVIDVAAVEAAGAVDVGSGTVVGSGPSLYDLALINPGTGQTDAFLPLDARLDAGDCLDTATVGTSFAFFLDAADGQLLLFRVEEDGEFPELELRDAHQGQIWASHLDVPEIPPGITGERLDAQIGDDLVVVGRRTTVEDETPIVSAFTRDTGAGVWSLELPALLDAAPAGDTPVWVDVLDVDTDTTLLGLSREDRQGEASLVALDSADGSLRWADDLDAAVPVTASLAGDTATVVVDTGTDVEVRLVDLAEGATRQRASRPDPAGEAFDGRVGIVPLDDATLVVAGTSSFVVGPGEQGASGYRPEASQARLVDAVRVGNATVVLVTSEDGAVAVVYGDA</sequence>
<reference evidence="2" key="1">
    <citation type="journal article" date="2014" name="Int. J. Syst. Evol. Microbiol.">
        <title>Complete genome sequence of Corynebacterium casei LMG S-19264T (=DSM 44701T), isolated from a smear-ripened cheese.</title>
        <authorList>
            <consortium name="US DOE Joint Genome Institute (JGI-PGF)"/>
            <person name="Walter F."/>
            <person name="Albersmeier A."/>
            <person name="Kalinowski J."/>
            <person name="Ruckert C."/>
        </authorList>
    </citation>
    <scope>NUCLEOTIDE SEQUENCE</scope>
    <source>
        <strain evidence="2">CGMCC 1.14988</strain>
    </source>
</reference>
<keyword evidence="1" id="KW-0812">Transmembrane</keyword>
<evidence type="ECO:0000256" key="1">
    <source>
        <dbReference type="SAM" id="Phobius"/>
    </source>
</evidence>
<accession>A0A8J3A8R5</accession>
<dbReference type="Proteomes" id="UP000650511">
    <property type="component" value="Unassembled WGS sequence"/>
</dbReference>
<dbReference type="EMBL" id="BMHA01000007">
    <property type="protein sequence ID" value="GGI06865.1"/>
    <property type="molecule type" value="Genomic_DNA"/>
</dbReference>
<keyword evidence="3" id="KW-1185">Reference proteome</keyword>
<dbReference type="Gene3D" id="2.40.128.630">
    <property type="match status" value="1"/>
</dbReference>
<evidence type="ECO:0000313" key="2">
    <source>
        <dbReference type="EMBL" id="GGI06865.1"/>
    </source>
</evidence>
<comment type="caution">
    <text evidence="2">The sequence shown here is derived from an EMBL/GenBank/DDBJ whole genome shotgun (WGS) entry which is preliminary data.</text>
</comment>
<reference evidence="2" key="2">
    <citation type="submission" date="2020-09" db="EMBL/GenBank/DDBJ databases">
        <authorList>
            <person name="Sun Q."/>
            <person name="Zhou Y."/>
        </authorList>
    </citation>
    <scope>NUCLEOTIDE SEQUENCE</scope>
    <source>
        <strain evidence="2">CGMCC 1.14988</strain>
    </source>
</reference>
<name>A0A8J3A8R5_9ACTN</name>
<dbReference type="SUPFAM" id="SSF50998">
    <property type="entry name" value="Quinoprotein alcohol dehydrogenase-like"/>
    <property type="match status" value="1"/>
</dbReference>
<feature type="transmembrane region" description="Helical" evidence="1">
    <location>
        <begin position="27"/>
        <end position="49"/>
    </location>
</feature>
<dbReference type="AlphaFoldDB" id="A0A8J3A8R5"/>
<dbReference type="RefSeq" id="WP_130649124.1">
    <property type="nucleotide sequence ID" value="NZ_BMHA01000007.1"/>
</dbReference>
<keyword evidence="1" id="KW-1133">Transmembrane helix</keyword>
<keyword evidence="1" id="KW-0472">Membrane</keyword>
<protein>
    <recommendedName>
        <fullName evidence="4">PQQ-like domain-containing protein</fullName>
    </recommendedName>
</protein>
<evidence type="ECO:0000313" key="3">
    <source>
        <dbReference type="Proteomes" id="UP000650511"/>
    </source>
</evidence>